<dbReference type="eggNOG" id="ENOG502QYFZ">
    <property type="taxonomic scope" value="Eukaryota"/>
</dbReference>
<proteinExistence type="predicted"/>
<feature type="compositionally biased region" description="Low complexity" evidence="1">
    <location>
        <begin position="93"/>
        <end position="105"/>
    </location>
</feature>
<feature type="compositionally biased region" description="Low complexity" evidence="1">
    <location>
        <begin position="164"/>
        <end position="178"/>
    </location>
</feature>
<keyword evidence="3" id="KW-1185">Reference proteome</keyword>
<evidence type="ECO:0000313" key="2">
    <source>
        <dbReference type="EMBL" id="EJK52280.1"/>
    </source>
</evidence>
<evidence type="ECO:0000256" key="1">
    <source>
        <dbReference type="SAM" id="MobiDB-lite"/>
    </source>
</evidence>
<dbReference type="OMA" id="CAGSLTY"/>
<feature type="compositionally biased region" description="Basic residues" evidence="1">
    <location>
        <begin position="17"/>
        <end position="28"/>
    </location>
</feature>
<name>K0RGB6_THAOC</name>
<sequence>MNKNKLEYEFADDSPSKTKRSHRHRRGRGFATNRKSSASTNSSRSSSLSTQSLGHNTQRSSHQAAHLHAEEFSNNNTANDHDQNSCAGSLTYSASSSVQSGAESSNDSSFADIIKLIDSDGDGSDLKKFIEKSSHAADSLSQMGMDENPVVTAWKERANERTRQQQQQKAKQMKSKTQFTMKSSPMPSSNVDLNYSKDDSSEDENVFGDLDDTVLETIAGLDDDRNSTSTAQHQSGPSVASVGALNTARPMAPSSPGRSTTPPPNSRHKRTSTPPGAVSVTRTSSRGSRHSKSSSDGSFESPAPRSPPHDGSHTKPPHVRGTPTSSKTRRASTRENEDSSVENALSEAFYTKTWMCGFADAFSFQD</sequence>
<feature type="compositionally biased region" description="Polar residues" evidence="1">
    <location>
        <begin position="179"/>
        <end position="193"/>
    </location>
</feature>
<feature type="region of interest" description="Disordered" evidence="1">
    <location>
        <begin position="1"/>
        <end position="109"/>
    </location>
</feature>
<feature type="compositionally biased region" description="Polar residues" evidence="1">
    <location>
        <begin position="227"/>
        <end position="238"/>
    </location>
</feature>
<dbReference type="EMBL" id="AGNL01040110">
    <property type="protein sequence ID" value="EJK52280.1"/>
    <property type="molecule type" value="Genomic_DNA"/>
</dbReference>
<feature type="compositionally biased region" description="Polar residues" evidence="1">
    <location>
        <begin position="72"/>
        <end position="92"/>
    </location>
</feature>
<feature type="region of interest" description="Disordered" evidence="1">
    <location>
        <begin position="157"/>
        <end position="343"/>
    </location>
</feature>
<dbReference type="OrthoDB" id="10648298at2759"/>
<protein>
    <submittedName>
        <fullName evidence="2">Uncharacterized protein</fullName>
    </submittedName>
</protein>
<feature type="compositionally biased region" description="Low complexity" evidence="1">
    <location>
        <begin position="31"/>
        <end position="53"/>
    </location>
</feature>
<dbReference type="Proteomes" id="UP000266841">
    <property type="component" value="Unassembled WGS sequence"/>
</dbReference>
<accession>K0RGB6</accession>
<feature type="compositionally biased region" description="Polar residues" evidence="1">
    <location>
        <begin position="54"/>
        <end position="63"/>
    </location>
</feature>
<comment type="caution">
    <text evidence="2">The sequence shown here is derived from an EMBL/GenBank/DDBJ whole genome shotgun (WGS) entry which is preliminary data.</text>
</comment>
<organism evidence="2 3">
    <name type="scientific">Thalassiosira oceanica</name>
    <name type="common">Marine diatom</name>
    <dbReference type="NCBI Taxonomy" id="159749"/>
    <lineage>
        <taxon>Eukaryota</taxon>
        <taxon>Sar</taxon>
        <taxon>Stramenopiles</taxon>
        <taxon>Ochrophyta</taxon>
        <taxon>Bacillariophyta</taxon>
        <taxon>Coscinodiscophyceae</taxon>
        <taxon>Thalassiosirophycidae</taxon>
        <taxon>Thalassiosirales</taxon>
        <taxon>Thalassiosiraceae</taxon>
        <taxon>Thalassiosira</taxon>
    </lineage>
</organism>
<evidence type="ECO:0000313" key="3">
    <source>
        <dbReference type="Proteomes" id="UP000266841"/>
    </source>
</evidence>
<reference evidence="2 3" key="1">
    <citation type="journal article" date="2012" name="Genome Biol.">
        <title>Genome and low-iron response of an oceanic diatom adapted to chronic iron limitation.</title>
        <authorList>
            <person name="Lommer M."/>
            <person name="Specht M."/>
            <person name="Roy A.S."/>
            <person name="Kraemer L."/>
            <person name="Andreson R."/>
            <person name="Gutowska M.A."/>
            <person name="Wolf J."/>
            <person name="Bergner S.V."/>
            <person name="Schilhabel M.B."/>
            <person name="Klostermeier U.C."/>
            <person name="Beiko R.G."/>
            <person name="Rosenstiel P."/>
            <person name="Hippler M."/>
            <person name="Laroche J."/>
        </authorList>
    </citation>
    <scope>NUCLEOTIDE SEQUENCE [LARGE SCALE GENOMIC DNA]</scope>
    <source>
        <strain evidence="2 3">CCMP1005</strain>
    </source>
</reference>
<gene>
    <name evidence="2" type="ORF">THAOC_28461</name>
</gene>
<feature type="compositionally biased region" description="Acidic residues" evidence="1">
    <location>
        <begin position="200"/>
        <end position="214"/>
    </location>
</feature>
<dbReference type="AlphaFoldDB" id="K0RGB6"/>